<evidence type="ECO:0000259" key="1">
    <source>
        <dbReference type="Pfam" id="PF01844"/>
    </source>
</evidence>
<dbReference type="GO" id="GO:0008270">
    <property type="term" value="F:zinc ion binding"/>
    <property type="evidence" value="ECO:0007669"/>
    <property type="project" value="InterPro"/>
</dbReference>
<keyword evidence="2" id="KW-0614">Plasmid</keyword>
<dbReference type="GO" id="GO:0004519">
    <property type="term" value="F:endonuclease activity"/>
    <property type="evidence" value="ECO:0007669"/>
    <property type="project" value="UniProtKB-KW"/>
</dbReference>
<dbReference type="CDD" id="cd00085">
    <property type="entry name" value="HNHc"/>
    <property type="match status" value="1"/>
</dbReference>
<proteinExistence type="predicted"/>
<name>A0A2S2D0T8_9PROT</name>
<dbReference type="Pfam" id="PF01844">
    <property type="entry name" value="HNH"/>
    <property type="match status" value="1"/>
</dbReference>
<geneLocation type="plasmid" evidence="2 3">
    <name>unnamed5</name>
</geneLocation>
<keyword evidence="2" id="KW-0540">Nuclease</keyword>
<organism evidence="2 3">
    <name type="scientific">Azospirillum thermophilum</name>
    <dbReference type="NCBI Taxonomy" id="2202148"/>
    <lineage>
        <taxon>Bacteria</taxon>
        <taxon>Pseudomonadati</taxon>
        <taxon>Pseudomonadota</taxon>
        <taxon>Alphaproteobacteria</taxon>
        <taxon>Rhodospirillales</taxon>
        <taxon>Azospirillaceae</taxon>
        <taxon>Azospirillum</taxon>
    </lineage>
</organism>
<dbReference type="AlphaFoldDB" id="A0A2S2D0T8"/>
<keyword evidence="3" id="KW-1185">Reference proteome</keyword>
<dbReference type="OrthoDB" id="7220022at2"/>
<feature type="domain" description="HNH" evidence="1">
    <location>
        <begin position="55"/>
        <end position="96"/>
    </location>
</feature>
<sequence>MANDTGRRLGLLKPRLGTLDVRTVRPAPKVPDQLLVSSPWRQLVDRLIGLRGRRCERCGKTREDDGSPVRLIGDHIHERRDGGADLDPANVQLLCAAAGGNGTPHPDGKVGGCHGRKTAEARRRRFGGLRWTVGDATGRPVHHRWSR</sequence>
<evidence type="ECO:0000313" key="3">
    <source>
        <dbReference type="Proteomes" id="UP000245629"/>
    </source>
</evidence>
<dbReference type="GO" id="GO:0003676">
    <property type="term" value="F:nucleic acid binding"/>
    <property type="evidence" value="ECO:0007669"/>
    <property type="project" value="InterPro"/>
</dbReference>
<reference evidence="3" key="1">
    <citation type="submission" date="2018-05" db="EMBL/GenBank/DDBJ databases">
        <title>Azospirillum thermophila sp. nov., a novel isolated from hot spring.</title>
        <authorList>
            <person name="Zhao Z."/>
        </authorList>
    </citation>
    <scope>NUCLEOTIDE SEQUENCE [LARGE SCALE GENOMIC DNA]</scope>
    <source>
        <strain evidence="3">CFH 70021</strain>
        <plasmid evidence="3">unnamed5</plasmid>
    </source>
</reference>
<accession>A0A2S2D0T8</accession>
<dbReference type="Proteomes" id="UP000245629">
    <property type="component" value="Plasmid unnamed5"/>
</dbReference>
<dbReference type="EMBL" id="CP029360">
    <property type="protein sequence ID" value="AWK90305.1"/>
    <property type="molecule type" value="Genomic_DNA"/>
</dbReference>
<keyword evidence="2" id="KW-0255">Endonuclease</keyword>
<dbReference type="InterPro" id="IPR003615">
    <property type="entry name" value="HNH_nuc"/>
</dbReference>
<protein>
    <submittedName>
        <fullName evidence="2">HNH endonuclease</fullName>
    </submittedName>
</protein>
<keyword evidence="2" id="KW-0378">Hydrolase</keyword>
<dbReference type="KEGG" id="azz:DEW08_30275"/>
<dbReference type="InterPro" id="IPR002711">
    <property type="entry name" value="HNH"/>
</dbReference>
<evidence type="ECO:0000313" key="2">
    <source>
        <dbReference type="EMBL" id="AWK90305.1"/>
    </source>
</evidence>
<gene>
    <name evidence="2" type="ORF">DEW08_30275</name>
</gene>